<reference evidence="2" key="1">
    <citation type="submission" date="2017-09" db="EMBL/GenBank/DDBJ databases">
        <title>Contemporary evolution of a Lepidopteran species, Heliothis virescens, in response to modern agricultural practices.</title>
        <authorList>
            <person name="Fritz M.L."/>
            <person name="Deyonke A.M."/>
            <person name="Papanicolaou A."/>
            <person name="Micinski S."/>
            <person name="Westbrook J."/>
            <person name="Gould F."/>
        </authorList>
    </citation>
    <scope>NUCLEOTIDE SEQUENCE [LARGE SCALE GENOMIC DNA]</scope>
    <source>
        <strain evidence="2">HvINT-</strain>
        <tissue evidence="2">Whole body</tissue>
    </source>
</reference>
<name>A0A2A4J1T6_HELVI</name>
<organism evidence="2">
    <name type="scientific">Heliothis virescens</name>
    <name type="common">Tobacco budworm moth</name>
    <dbReference type="NCBI Taxonomy" id="7102"/>
    <lineage>
        <taxon>Eukaryota</taxon>
        <taxon>Metazoa</taxon>
        <taxon>Ecdysozoa</taxon>
        <taxon>Arthropoda</taxon>
        <taxon>Hexapoda</taxon>
        <taxon>Insecta</taxon>
        <taxon>Pterygota</taxon>
        <taxon>Neoptera</taxon>
        <taxon>Endopterygota</taxon>
        <taxon>Lepidoptera</taxon>
        <taxon>Glossata</taxon>
        <taxon>Ditrysia</taxon>
        <taxon>Noctuoidea</taxon>
        <taxon>Noctuidae</taxon>
        <taxon>Heliothinae</taxon>
        <taxon>Heliothis</taxon>
    </lineage>
</organism>
<protein>
    <submittedName>
        <fullName evidence="2">Uncharacterized protein</fullName>
    </submittedName>
</protein>
<proteinExistence type="predicted"/>
<feature type="signal peptide" evidence="1">
    <location>
        <begin position="1"/>
        <end position="17"/>
    </location>
</feature>
<comment type="caution">
    <text evidence="2">The sequence shown here is derived from an EMBL/GenBank/DDBJ whole genome shotgun (WGS) entry which is preliminary data.</text>
</comment>
<accession>A0A2A4J1T6</accession>
<keyword evidence="1" id="KW-0732">Signal</keyword>
<evidence type="ECO:0000313" key="2">
    <source>
        <dbReference type="EMBL" id="PCG66127.1"/>
    </source>
</evidence>
<evidence type="ECO:0000256" key="1">
    <source>
        <dbReference type="SAM" id="SignalP"/>
    </source>
</evidence>
<feature type="chain" id="PRO_5013285981" evidence="1">
    <location>
        <begin position="18"/>
        <end position="103"/>
    </location>
</feature>
<dbReference type="AlphaFoldDB" id="A0A2A4J1T6"/>
<dbReference type="EMBL" id="NWSH01003543">
    <property type="protein sequence ID" value="PCG66127.1"/>
    <property type="molecule type" value="Genomic_DNA"/>
</dbReference>
<gene>
    <name evidence="2" type="ORF">B5V51_8137</name>
</gene>
<sequence length="103" mass="11467">MKRGLLVFLAVCAFAVAMVPRNRRAVNTEEEEAPPKDTVRTCAPQTPCAWSIYDPRNKLIQINITNTYCICGEGTACLVIEDDTATKAFVHKCRDRSEGDFLS</sequence>